<dbReference type="PANTHER" id="PTHR47235:SF1">
    <property type="entry name" value="BLR6548 PROTEIN"/>
    <property type="match status" value="1"/>
</dbReference>
<dbReference type="Proteomes" id="UP000197535">
    <property type="component" value="Unassembled WGS sequence"/>
</dbReference>
<dbReference type="PANTHER" id="PTHR47235">
    <property type="entry name" value="BLR6548 PROTEIN"/>
    <property type="match status" value="1"/>
</dbReference>
<dbReference type="RefSeq" id="WP_088708264.1">
    <property type="nucleotide sequence ID" value="NZ_LSTO01000001.1"/>
</dbReference>
<proteinExistence type="inferred from homology"/>
<dbReference type="OrthoDB" id="9777352at2"/>
<dbReference type="SUPFAM" id="SSF53822">
    <property type="entry name" value="Periplasmic binding protein-like I"/>
    <property type="match status" value="1"/>
</dbReference>
<evidence type="ECO:0000259" key="4">
    <source>
        <dbReference type="Pfam" id="PF13458"/>
    </source>
</evidence>
<sequence length="374" mass="39659">MIIKTLAALAACSAFGLAHAAEVRIGSVFGLTGPTAATAAEGMAIANGYLEMINAKGGVNGNTLKLSVRDDQYDPRKTPALVEELIAKENIVALVNGLGTANTAALMKTGVLAQHRVPLVGVFSGSDVIRGPGSEQIFHTRASYTDEVMKISRLASTLGLKRVAVLYQEDGFGASINQAVAKAAETYGYEIVQKVPYKPGETNFAAHAKQMSDARPQAIFLMGVPEAVSHFMQVFDKSKSMAQVYALSFVPAKALADAAGEQRVRGVGISQVVPNPASTTLPLAKEFQTFLKSPYGKGISSNPLNFEVFLNLRLAVEAIRMAGPKPTPEKVTQALTSMSSFMLAGYPISFSETNRRGAHYLDIAVVGANGRLSY</sequence>
<dbReference type="Gene3D" id="3.40.50.2300">
    <property type="match status" value="2"/>
</dbReference>
<comment type="caution">
    <text evidence="5">The sequence shown here is derived from an EMBL/GenBank/DDBJ whole genome shotgun (WGS) entry which is preliminary data.</text>
</comment>
<feature type="signal peptide" evidence="3">
    <location>
        <begin position="1"/>
        <end position="20"/>
    </location>
</feature>
<dbReference type="EMBL" id="LSTO01000001">
    <property type="protein sequence ID" value="OWW21406.1"/>
    <property type="molecule type" value="Genomic_DNA"/>
</dbReference>
<dbReference type="AlphaFoldDB" id="A0A254TFI6"/>
<dbReference type="CDD" id="cd06326">
    <property type="entry name" value="PBP1_ABC_ligand_binding-like"/>
    <property type="match status" value="1"/>
</dbReference>
<keyword evidence="6" id="KW-1185">Reference proteome</keyword>
<comment type="similarity">
    <text evidence="1">Belongs to the leucine-binding protein family.</text>
</comment>
<evidence type="ECO:0000256" key="1">
    <source>
        <dbReference type="ARBA" id="ARBA00010062"/>
    </source>
</evidence>
<dbReference type="Pfam" id="PF13458">
    <property type="entry name" value="Peripla_BP_6"/>
    <property type="match status" value="1"/>
</dbReference>
<dbReference type="InterPro" id="IPR028081">
    <property type="entry name" value="Leu-bd"/>
</dbReference>
<evidence type="ECO:0000256" key="3">
    <source>
        <dbReference type="SAM" id="SignalP"/>
    </source>
</evidence>
<dbReference type="InterPro" id="IPR028082">
    <property type="entry name" value="Peripla_BP_I"/>
</dbReference>
<gene>
    <name evidence="5" type="ORF">AYR66_19885</name>
</gene>
<organism evidence="5 6">
    <name type="scientific">Noviherbaspirillum denitrificans</name>
    <dbReference type="NCBI Taxonomy" id="1968433"/>
    <lineage>
        <taxon>Bacteria</taxon>
        <taxon>Pseudomonadati</taxon>
        <taxon>Pseudomonadota</taxon>
        <taxon>Betaproteobacteria</taxon>
        <taxon>Burkholderiales</taxon>
        <taxon>Oxalobacteraceae</taxon>
        <taxon>Noviherbaspirillum</taxon>
    </lineage>
</organism>
<evidence type="ECO:0000313" key="6">
    <source>
        <dbReference type="Proteomes" id="UP000197535"/>
    </source>
</evidence>
<keyword evidence="2 3" id="KW-0732">Signal</keyword>
<feature type="chain" id="PRO_5011751807" description="Leucine-binding protein domain-containing protein" evidence="3">
    <location>
        <begin position="21"/>
        <end position="374"/>
    </location>
</feature>
<reference evidence="5 6" key="1">
    <citation type="submission" date="2016-02" db="EMBL/GenBank/DDBJ databases">
        <authorList>
            <person name="Wen L."/>
            <person name="He K."/>
            <person name="Yang H."/>
        </authorList>
    </citation>
    <scope>NUCLEOTIDE SEQUENCE [LARGE SCALE GENOMIC DNA]</scope>
    <source>
        <strain evidence="5 6">TSA40</strain>
    </source>
</reference>
<accession>A0A254TFI6</accession>
<name>A0A254TFI6_9BURK</name>
<feature type="domain" description="Leucine-binding protein" evidence="4">
    <location>
        <begin position="22"/>
        <end position="370"/>
    </location>
</feature>
<evidence type="ECO:0000256" key="2">
    <source>
        <dbReference type="ARBA" id="ARBA00022729"/>
    </source>
</evidence>
<evidence type="ECO:0000313" key="5">
    <source>
        <dbReference type="EMBL" id="OWW21406.1"/>
    </source>
</evidence>
<protein>
    <recommendedName>
        <fullName evidence="4">Leucine-binding protein domain-containing protein</fullName>
    </recommendedName>
</protein>